<dbReference type="Proteomes" id="UP001233999">
    <property type="component" value="Unassembled WGS sequence"/>
</dbReference>
<name>A0AAD8AKW3_DIPPU</name>
<organism evidence="2 3">
    <name type="scientific">Diploptera punctata</name>
    <name type="common">Pacific beetle cockroach</name>
    <dbReference type="NCBI Taxonomy" id="6984"/>
    <lineage>
        <taxon>Eukaryota</taxon>
        <taxon>Metazoa</taxon>
        <taxon>Ecdysozoa</taxon>
        <taxon>Arthropoda</taxon>
        <taxon>Hexapoda</taxon>
        <taxon>Insecta</taxon>
        <taxon>Pterygota</taxon>
        <taxon>Neoptera</taxon>
        <taxon>Polyneoptera</taxon>
        <taxon>Dictyoptera</taxon>
        <taxon>Blattodea</taxon>
        <taxon>Blaberoidea</taxon>
        <taxon>Blaberidae</taxon>
        <taxon>Diplopterinae</taxon>
        <taxon>Diploptera</taxon>
    </lineage>
</organism>
<evidence type="ECO:0000313" key="2">
    <source>
        <dbReference type="EMBL" id="KAJ9601029.1"/>
    </source>
</evidence>
<accession>A0AAD8AKW3</accession>
<evidence type="ECO:0000313" key="3">
    <source>
        <dbReference type="Proteomes" id="UP001233999"/>
    </source>
</evidence>
<reference evidence="2" key="2">
    <citation type="submission" date="2023-05" db="EMBL/GenBank/DDBJ databases">
        <authorList>
            <person name="Fouks B."/>
        </authorList>
    </citation>
    <scope>NUCLEOTIDE SEQUENCE</scope>
    <source>
        <strain evidence="2">Stay&amp;Tobe</strain>
        <tissue evidence="2">Testes</tissue>
    </source>
</reference>
<reference evidence="2" key="1">
    <citation type="journal article" date="2023" name="IScience">
        <title>Live-bearing cockroach genome reveals convergent evolutionary mechanisms linked to viviparity in insects and beyond.</title>
        <authorList>
            <person name="Fouks B."/>
            <person name="Harrison M.C."/>
            <person name="Mikhailova A.A."/>
            <person name="Marchal E."/>
            <person name="English S."/>
            <person name="Carruthers M."/>
            <person name="Jennings E.C."/>
            <person name="Chiamaka E.L."/>
            <person name="Frigard R.A."/>
            <person name="Pippel M."/>
            <person name="Attardo G.M."/>
            <person name="Benoit J.B."/>
            <person name="Bornberg-Bauer E."/>
            <person name="Tobe S.S."/>
        </authorList>
    </citation>
    <scope>NUCLEOTIDE SEQUENCE</scope>
    <source>
        <strain evidence="2">Stay&amp;Tobe</strain>
    </source>
</reference>
<feature type="compositionally biased region" description="Polar residues" evidence="1">
    <location>
        <begin position="64"/>
        <end position="75"/>
    </location>
</feature>
<evidence type="ECO:0000256" key="1">
    <source>
        <dbReference type="SAM" id="MobiDB-lite"/>
    </source>
</evidence>
<sequence length="103" mass="10963">MYRFASGSATESSRLLVPEPVGAPADFYNSAPARLDNDGHLNCYNSITPSETATEATSYHGISASDSISRQNSLETEAKEDDLLIDFSPGTDESKNNGKSNSA</sequence>
<dbReference type="EMBL" id="JASPKZ010000037">
    <property type="protein sequence ID" value="KAJ9601029.1"/>
    <property type="molecule type" value="Genomic_DNA"/>
</dbReference>
<proteinExistence type="predicted"/>
<protein>
    <submittedName>
        <fullName evidence="2">Uncharacterized protein</fullName>
    </submittedName>
</protein>
<feature type="region of interest" description="Disordered" evidence="1">
    <location>
        <begin position="52"/>
        <end position="103"/>
    </location>
</feature>
<keyword evidence="3" id="KW-1185">Reference proteome</keyword>
<gene>
    <name evidence="2" type="ORF">L9F63_000764</name>
</gene>
<comment type="caution">
    <text evidence="2">The sequence shown here is derived from an EMBL/GenBank/DDBJ whole genome shotgun (WGS) entry which is preliminary data.</text>
</comment>
<dbReference type="AlphaFoldDB" id="A0AAD8AKW3"/>